<dbReference type="EMBL" id="JANJYJ010000004">
    <property type="protein sequence ID" value="KAK3219381.1"/>
    <property type="molecule type" value="Genomic_DNA"/>
</dbReference>
<protein>
    <submittedName>
        <fullName evidence="2">Uncharacterized protein</fullName>
    </submittedName>
</protein>
<dbReference type="Proteomes" id="UP001281410">
    <property type="component" value="Unassembled WGS sequence"/>
</dbReference>
<evidence type="ECO:0000313" key="2">
    <source>
        <dbReference type="EMBL" id="KAK3219381.1"/>
    </source>
</evidence>
<feature type="compositionally biased region" description="Basic and acidic residues" evidence="1">
    <location>
        <begin position="141"/>
        <end position="150"/>
    </location>
</feature>
<keyword evidence="3" id="KW-1185">Reference proteome</keyword>
<dbReference type="AlphaFoldDB" id="A0AAE0E8X0"/>
<sequence>MLSQLIISLVMSTTLKHIPKQLKPQFFTAPTHSYSNSSSPMTSTLSSSSTPPHAGNSSSPMLLSRPIYGEPTPLSKSAKQLLAAPWDTQLAGNLPPPPSRYNQRHQFFEQHTPNSSGGSSSSYGSLMGDTHYLSLNPTTPTKEEKPKDALFKDLVDFEKAKSSSSSSPKPNRSL</sequence>
<feature type="compositionally biased region" description="Polar residues" evidence="1">
    <location>
        <begin position="100"/>
        <end position="114"/>
    </location>
</feature>
<comment type="caution">
    <text evidence="2">The sequence shown here is derived from an EMBL/GenBank/DDBJ whole genome shotgun (WGS) entry which is preliminary data.</text>
</comment>
<evidence type="ECO:0000313" key="3">
    <source>
        <dbReference type="Proteomes" id="UP001281410"/>
    </source>
</evidence>
<evidence type="ECO:0000256" key="1">
    <source>
        <dbReference type="SAM" id="MobiDB-lite"/>
    </source>
</evidence>
<accession>A0AAE0E8X0</accession>
<feature type="compositionally biased region" description="Low complexity" evidence="1">
    <location>
        <begin position="115"/>
        <end position="125"/>
    </location>
</feature>
<name>A0AAE0E8X0_9ROSI</name>
<feature type="compositionally biased region" description="Low complexity" evidence="1">
    <location>
        <begin position="31"/>
        <end position="52"/>
    </location>
</feature>
<reference evidence="2" key="1">
    <citation type="journal article" date="2023" name="Plant J.">
        <title>Genome sequences and population genomics provide insights into the demographic history, inbreeding, and mutation load of two 'living fossil' tree species of Dipteronia.</title>
        <authorList>
            <person name="Feng Y."/>
            <person name="Comes H.P."/>
            <person name="Chen J."/>
            <person name="Zhu S."/>
            <person name="Lu R."/>
            <person name="Zhang X."/>
            <person name="Li P."/>
            <person name="Qiu J."/>
            <person name="Olsen K.M."/>
            <person name="Qiu Y."/>
        </authorList>
    </citation>
    <scope>NUCLEOTIDE SEQUENCE</scope>
    <source>
        <strain evidence="2">NBL</strain>
    </source>
</reference>
<gene>
    <name evidence="2" type="ORF">Dsin_013351</name>
</gene>
<proteinExistence type="predicted"/>
<organism evidence="2 3">
    <name type="scientific">Dipteronia sinensis</name>
    <dbReference type="NCBI Taxonomy" id="43782"/>
    <lineage>
        <taxon>Eukaryota</taxon>
        <taxon>Viridiplantae</taxon>
        <taxon>Streptophyta</taxon>
        <taxon>Embryophyta</taxon>
        <taxon>Tracheophyta</taxon>
        <taxon>Spermatophyta</taxon>
        <taxon>Magnoliopsida</taxon>
        <taxon>eudicotyledons</taxon>
        <taxon>Gunneridae</taxon>
        <taxon>Pentapetalae</taxon>
        <taxon>rosids</taxon>
        <taxon>malvids</taxon>
        <taxon>Sapindales</taxon>
        <taxon>Sapindaceae</taxon>
        <taxon>Hippocastanoideae</taxon>
        <taxon>Acereae</taxon>
        <taxon>Dipteronia</taxon>
    </lineage>
</organism>
<feature type="region of interest" description="Disordered" evidence="1">
    <location>
        <begin position="31"/>
        <end position="150"/>
    </location>
</feature>